<feature type="region of interest" description="Disordered" evidence="1">
    <location>
        <begin position="226"/>
        <end position="252"/>
    </location>
</feature>
<accession>A0A7X0D6K7</accession>
<dbReference type="Proteomes" id="UP000546642">
    <property type="component" value="Unassembled WGS sequence"/>
</dbReference>
<dbReference type="SMART" id="SM00278">
    <property type="entry name" value="HhH1"/>
    <property type="match status" value="2"/>
</dbReference>
<dbReference type="InterPro" id="IPR051675">
    <property type="entry name" value="Endo/Exo/Phosphatase_dom_1"/>
</dbReference>
<evidence type="ECO:0000256" key="1">
    <source>
        <dbReference type="SAM" id="MobiDB-lite"/>
    </source>
</evidence>
<evidence type="ECO:0000313" key="3">
    <source>
        <dbReference type="EMBL" id="MBB6172836.1"/>
    </source>
</evidence>
<evidence type="ECO:0000313" key="4">
    <source>
        <dbReference type="Proteomes" id="UP000546642"/>
    </source>
</evidence>
<dbReference type="Gene3D" id="3.10.560.10">
    <property type="entry name" value="Outer membrane lipoprotein wza domain like"/>
    <property type="match status" value="1"/>
</dbReference>
<feature type="compositionally biased region" description="Low complexity" evidence="1">
    <location>
        <begin position="235"/>
        <end position="252"/>
    </location>
</feature>
<proteinExistence type="predicted"/>
<dbReference type="GO" id="GO:0003677">
    <property type="term" value="F:DNA binding"/>
    <property type="evidence" value="ECO:0007669"/>
    <property type="project" value="InterPro"/>
</dbReference>
<name>A0A7X0D6K7_9ACTN</name>
<dbReference type="AlphaFoldDB" id="A0A7X0D6K7"/>
<feature type="region of interest" description="Disordered" evidence="1">
    <location>
        <begin position="322"/>
        <end position="342"/>
    </location>
</feature>
<organism evidence="3 4">
    <name type="scientific">Nocardiopsis mwathae</name>
    <dbReference type="NCBI Taxonomy" id="1472723"/>
    <lineage>
        <taxon>Bacteria</taxon>
        <taxon>Bacillati</taxon>
        <taxon>Actinomycetota</taxon>
        <taxon>Actinomycetes</taxon>
        <taxon>Streptosporangiales</taxon>
        <taxon>Nocardiopsidaceae</taxon>
        <taxon>Nocardiopsis</taxon>
    </lineage>
</organism>
<feature type="region of interest" description="Disordered" evidence="1">
    <location>
        <begin position="1"/>
        <end position="170"/>
    </location>
</feature>
<dbReference type="PANTHER" id="PTHR21180">
    <property type="entry name" value="ENDONUCLEASE/EXONUCLEASE/PHOSPHATASE FAMILY DOMAIN-CONTAINING PROTEIN 1"/>
    <property type="match status" value="1"/>
</dbReference>
<dbReference type="Pfam" id="PF12836">
    <property type="entry name" value="HHH_3"/>
    <property type="match status" value="1"/>
</dbReference>
<dbReference type="InterPro" id="IPR010994">
    <property type="entry name" value="RuvA_2-like"/>
</dbReference>
<dbReference type="InterPro" id="IPR003583">
    <property type="entry name" value="Hlx-hairpin-Hlx_DNA-bd_motif"/>
</dbReference>
<feature type="compositionally biased region" description="Basic and acidic residues" evidence="1">
    <location>
        <begin position="148"/>
        <end position="160"/>
    </location>
</feature>
<dbReference type="GO" id="GO:0006281">
    <property type="term" value="P:DNA repair"/>
    <property type="evidence" value="ECO:0007669"/>
    <property type="project" value="InterPro"/>
</dbReference>
<feature type="compositionally biased region" description="Basic residues" evidence="1">
    <location>
        <begin position="1"/>
        <end position="11"/>
    </location>
</feature>
<keyword evidence="4" id="KW-1185">Reference proteome</keyword>
<dbReference type="InterPro" id="IPR019554">
    <property type="entry name" value="Soluble_ligand-bd"/>
</dbReference>
<dbReference type="SUPFAM" id="SSF47781">
    <property type="entry name" value="RuvA domain 2-like"/>
    <property type="match status" value="1"/>
</dbReference>
<dbReference type="RefSeq" id="WP_246421751.1">
    <property type="nucleotide sequence ID" value="NZ_JACHDS010000001.1"/>
</dbReference>
<dbReference type="Pfam" id="PF10531">
    <property type="entry name" value="SLBB"/>
    <property type="match status" value="1"/>
</dbReference>
<gene>
    <name evidence="3" type="ORF">HNR23_002896</name>
</gene>
<feature type="compositionally biased region" description="Basic and acidic residues" evidence="1">
    <location>
        <begin position="81"/>
        <end position="105"/>
    </location>
</feature>
<evidence type="ECO:0000259" key="2">
    <source>
        <dbReference type="SMART" id="SM00278"/>
    </source>
</evidence>
<dbReference type="PANTHER" id="PTHR21180:SF32">
    <property type="entry name" value="ENDONUCLEASE_EXONUCLEASE_PHOSPHATASE FAMILY DOMAIN-CONTAINING PROTEIN 1"/>
    <property type="match status" value="1"/>
</dbReference>
<dbReference type="GO" id="GO:0015627">
    <property type="term" value="C:type II protein secretion system complex"/>
    <property type="evidence" value="ECO:0007669"/>
    <property type="project" value="TreeGrafter"/>
</dbReference>
<sequence length="407" mass="41554">MSTSSRSRRSSHATPMRRLQALTSDEEGAEAAAPPAPADGAGGIGEAPVTVGEPPPDPPLVGDIPVPPYAVQAAEAATDPDAPRHEARDEPESAPDADRLSDTGHRPSPRPAAARDPRPRRNTESEAGTCARRPPDQDTAHDEDEGEDRPPDDVPEDRPPRGYVEVDAAPEPRSRLAALAGSALSSLSDRPLLNRSGVQALLAVCAFAILGTAWFLLQSRPDATPAPELISDTEPAAASAGPSPGATASPSGEVIVHVGGTVERPGVYTLPASSRVADAIDAAGGITAEAGAEEDTLALNLARPLVDGEQILVGVTPSPAVAAPDTPAGSGTAAAPGGPDPQGLIDLNSATAQDLQALPGIGPVLADRIVEFRDANGGFGSVEQLQEVSGIGERRFADLRDRVRVGA</sequence>
<feature type="domain" description="Helix-hairpin-helix DNA-binding motif class 1" evidence="2">
    <location>
        <begin position="383"/>
        <end position="402"/>
    </location>
</feature>
<comment type="caution">
    <text evidence="3">The sequence shown here is derived from an EMBL/GenBank/DDBJ whole genome shotgun (WGS) entry which is preliminary data.</text>
</comment>
<reference evidence="3 4" key="1">
    <citation type="submission" date="2020-08" db="EMBL/GenBank/DDBJ databases">
        <title>Sequencing the genomes of 1000 actinobacteria strains.</title>
        <authorList>
            <person name="Klenk H.-P."/>
        </authorList>
    </citation>
    <scope>NUCLEOTIDE SEQUENCE [LARGE SCALE GENOMIC DNA]</scope>
    <source>
        <strain evidence="3 4">DSM 46659</strain>
    </source>
</reference>
<dbReference type="EMBL" id="JACHDS010000001">
    <property type="protein sequence ID" value="MBB6172836.1"/>
    <property type="molecule type" value="Genomic_DNA"/>
</dbReference>
<dbReference type="GO" id="GO:0015628">
    <property type="term" value="P:protein secretion by the type II secretion system"/>
    <property type="evidence" value="ECO:0007669"/>
    <property type="project" value="TreeGrafter"/>
</dbReference>
<feature type="domain" description="Helix-hairpin-helix DNA-binding motif class 1" evidence="2">
    <location>
        <begin position="353"/>
        <end position="372"/>
    </location>
</feature>
<dbReference type="Gene3D" id="1.10.150.320">
    <property type="entry name" value="Photosystem II 12 kDa extrinsic protein"/>
    <property type="match status" value="1"/>
</dbReference>
<protein>
    <submittedName>
        <fullName evidence="3">Competence protein ComEA</fullName>
    </submittedName>
</protein>
<feature type="compositionally biased region" description="Basic and acidic residues" evidence="1">
    <location>
        <begin position="113"/>
        <end position="124"/>
    </location>
</feature>